<dbReference type="CDD" id="cd01960">
    <property type="entry name" value="nsLTP1"/>
    <property type="match status" value="1"/>
</dbReference>
<dbReference type="GO" id="GO:0006869">
    <property type="term" value="P:lipid transport"/>
    <property type="evidence" value="ECO:0007669"/>
    <property type="project" value="InterPro"/>
</dbReference>
<feature type="region of interest" description="Disordered" evidence="2">
    <location>
        <begin position="110"/>
        <end position="129"/>
    </location>
</feature>
<feature type="region of interest" description="Disordered" evidence="2">
    <location>
        <begin position="1"/>
        <end position="98"/>
    </location>
</feature>
<gene>
    <name evidence="4" type="ORF">Cgig2_003760</name>
</gene>
<accession>A0A9Q1QDM2</accession>
<dbReference type="InterPro" id="IPR016140">
    <property type="entry name" value="Bifunc_inhib/LTP/seed_store"/>
</dbReference>
<comment type="similarity">
    <text evidence="1">Belongs to the plant LTP family.</text>
</comment>
<dbReference type="PANTHER" id="PTHR33076">
    <property type="entry name" value="NON-SPECIFIC LIPID-TRANSFER PROTEIN 2-RELATED"/>
    <property type="match status" value="1"/>
</dbReference>
<sequence length="234" mass="25133">MRNYQVKEADRRSVQRHVGSETPPARLSPPETGENFGSDSSAPGPQPLTGLSSTGLDSQSRPGDRGSPRSVRRSCSSQGPQASGPPEGTTDHRPNGTQEEQPLIMTQPYMEAGPSDAAGPTREQRTRKMPSHLQDYVYGSPDPLPGSPCCDAVMSLNNFGDSPENRRSICRCLMGLIAIYNPNATALATLPGLCGISLGFVIDPNINCEMYGLDPFLSLFHSYEGQSSCPDLYS</sequence>
<dbReference type="InterPro" id="IPR000528">
    <property type="entry name" value="Plant_nsLTP"/>
</dbReference>
<dbReference type="SUPFAM" id="SSF47699">
    <property type="entry name" value="Bifunctional inhibitor/lipid-transfer protein/seed storage 2S albumin"/>
    <property type="match status" value="1"/>
</dbReference>
<evidence type="ECO:0000259" key="3">
    <source>
        <dbReference type="Pfam" id="PF00234"/>
    </source>
</evidence>
<protein>
    <recommendedName>
        <fullName evidence="3">Bifunctional inhibitor/plant lipid transfer protein/seed storage helical domain-containing protein</fullName>
    </recommendedName>
</protein>
<reference evidence="4" key="1">
    <citation type="submission" date="2022-04" db="EMBL/GenBank/DDBJ databases">
        <title>Carnegiea gigantea Genome sequencing and assembly v2.</title>
        <authorList>
            <person name="Copetti D."/>
            <person name="Sanderson M.J."/>
            <person name="Burquez A."/>
            <person name="Wojciechowski M.F."/>
        </authorList>
    </citation>
    <scope>NUCLEOTIDE SEQUENCE</scope>
    <source>
        <strain evidence="4">SGP5-SGP5p</strain>
        <tissue evidence="4">Aerial part</tissue>
    </source>
</reference>
<dbReference type="EMBL" id="JAKOGI010000261">
    <property type="protein sequence ID" value="KAJ8438297.1"/>
    <property type="molecule type" value="Genomic_DNA"/>
</dbReference>
<dbReference type="InterPro" id="IPR036312">
    <property type="entry name" value="Bifun_inhib/LTP/seed_sf"/>
</dbReference>
<dbReference type="Gene3D" id="1.10.110.10">
    <property type="entry name" value="Plant lipid-transfer and hydrophobic proteins"/>
    <property type="match status" value="1"/>
</dbReference>
<evidence type="ECO:0000256" key="2">
    <source>
        <dbReference type="SAM" id="MobiDB-lite"/>
    </source>
</evidence>
<feature type="compositionally biased region" description="Polar residues" evidence="2">
    <location>
        <begin position="35"/>
        <end position="61"/>
    </location>
</feature>
<organism evidence="4 5">
    <name type="scientific">Carnegiea gigantea</name>
    <dbReference type="NCBI Taxonomy" id="171969"/>
    <lineage>
        <taxon>Eukaryota</taxon>
        <taxon>Viridiplantae</taxon>
        <taxon>Streptophyta</taxon>
        <taxon>Embryophyta</taxon>
        <taxon>Tracheophyta</taxon>
        <taxon>Spermatophyta</taxon>
        <taxon>Magnoliopsida</taxon>
        <taxon>eudicotyledons</taxon>
        <taxon>Gunneridae</taxon>
        <taxon>Pentapetalae</taxon>
        <taxon>Caryophyllales</taxon>
        <taxon>Cactineae</taxon>
        <taxon>Cactaceae</taxon>
        <taxon>Cactoideae</taxon>
        <taxon>Echinocereeae</taxon>
        <taxon>Carnegiea</taxon>
    </lineage>
</organism>
<comment type="caution">
    <text evidence="4">The sequence shown here is derived from an EMBL/GenBank/DDBJ whole genome shotgun (WGS) entry which is preliminary data.</text>
</comment>
<dbReference type="GO" id="GO:0008289">
    <property type="term" value="F:lipid binding"/>
    <property type="evidence" value="ECO:0007669"/>
    <property type="project" value="InterPro"/>
</dbReference>
<proteinExistence type="inferred from homology"/>
<evidence type="ECO:0000313" key="5">
    <source>
        <dbReference type="Proteomes" id="UP001153076"/>
    </source>
</evidence>
<dbReference type="AlphaFoldDB" id="A0A9Q1QDM2"/>
<feature type="domain" description="Bifunctional inhibitor/plant lipid transfer protein/seed storage helical" evidence="3">
    <location>
        <begin position="134"/>
        <end position="200"/>
    </location>
</feature>
<feature type="compositionally biased region" description="Basic and acidic residues" evidence="2">
    <location>
        <begin position="1"/>
        <end position="13"/>
    </location>
</feature>
<evidence type="ECO:0000313" key="4">
    <source>
        <dbReference type="EMBL" id="KAJ8438297.1"/>
    </source>
</evidence>
<keyword evidence="5" id="KW-1185">Reference proteome</keyword>
<dbReference type="PRINTS" id="PR00382">
    <property type="entry name" value="LIPIDTRNSFER"/>
</dbReference>
<dbReference type="Pfam" id="PF00234">
    <property type="entry name" value="Tryp_alpha_amyl"/>
    <property type="match status" value="1"/>
</dbReference>
<dbReference type="OrthoDB" id="1919446at2759"/>
<name>A0A9Q1QDM2_9CARY</name>
<evidence type="ECO:0000256" key="1">
    <source>
        <dbReference type="ARBA" id="ARBA00009748"/>
    </source>
</evidence>
<dbReference type="Proteomes" id="UP001153076">
    <property type="component" value="Unassembled WGS sequence"/>
</dbReference>